<reference evidence="1 2" key="1">
    <citation type="submission" date="2017-09" db="EMBL/GenBank/DDBJ databases">
        <title>Depth-based differentiation of microbial function through sediment-hosted aquifers and enrichment of novel symbionts in the deep terrestrial subsurface.</title>
        <authorList>
            <person name="Probst A.J."/>
            <person name="Ladd B."/>
            <person name="Jarett J.K."/>
            <person name="Geller-Mcgrath D.E."/>
            <person name="Sieber C.M."/>
            <person name="Emerson J.B."/>
            <person name="Anantharaman K."/>
            <person name="Thomas B.C."/>
            <person name="Malmstrom R."/>
            <person name="Stieglmeier M."/>
            <person name="Klingl A."/>
            <person name="Woyke T."/>
            <person name="Ryan C.M."/>
            <person name="Banfield J.F."/>
        </authorList>
    </citation>
    <scope>NUCLEOTIDE SEQUENCE [LARGE SCALE GENOMIC DNA]</scope>
    <source>
        <strain evidence="1">CG17_big_fil_post_rev_8_21_14_2_50_48_46</strain>
    </source>
</reference>
<gene>
    <name evidence="1" type="ORF">COW36_09075</name>
</gene>
<comment type="caution">
    <text evidence="1">The sequence shown here is derived from an EMBL/GenBank/DDBJ whole genome shotgun (WGS) entry which is preliminary data.</text>
</comment>
<dbReference type="AlphaFoldDB" id="A0A2M7G5S3"/>
<evidence type="ECO:0000313" key="2">
    <source>
        <dbReference type="Proteomes" id="UP000231019"/>
    </source>
</evidence>
<name>A0A2M7G5S3_9BACT</name>
<dbReference type="Proteomes" id="UP000231019">
    <property type="component" value="Unassembled WGS sequence"/>
</dbReference>
<proteinExistence type="predicted"/>
<sequence length="59" mass="6871">MLVNHFRHQTGNPRIESFLSLNNPNLWLIGQQVGSSLHVIAEYEKFDLELKILKGDDFF</sequence>
<evidence type="ECO:0000313" key="1">
    <source>
        <dbReference type="EMBL" id="PIW17318.1"/>
    </source>
</evidence>
<accession>A0A2M7G5S3</accession>
<organism evidence="1 2">
    <name type="scientific">bacterium (Candidatus Blackallbacteria) CG17_big_fil_post_rev_8_21_14_2_50_48_46</name>
    <dbReference type="NCBI Taxonomy" id="2014261"/>
    <lineage>
        <taxon>Bacteria</taxon>
        <taxon>Candidatus Blackallbacteria</taxon>
    </lineage>
</organism>
<dbReference type="EMBL" id="PFFQ01000024">
    <property type="protein sequence ID" value="PIW17318.1"/>
    <property type="molecule type" value="Genomic_DNA"/>
</dbReference>
<protein>
    <submittedName>
        <fullName evidence="1">Uncharacterized protein</fullName>
    </submittedName>
</protein>